<organism evidence="2 3">
    <name type="scientific">Caenorhabditis remanei</name>
    <name type="common">Caenorhabditis vulgaris</name>
    <dbReference type="NCBI Taxonomy" id="31234"/>
    <lineage>
        <taxon>Eukaryota</taxon>
        <taxon>Metazoa</taxon>
        <taxon>Ecdysozoa</taxon>
        <taxon>Nematoda</taxon>
        <taxon>Chromadorea</taxon>
        <taxon>Rhabditida</taxon>
        <taxon>Rhabditina</taxon>
        <taxon>Rhabditomorpha</taxon>
        <taxon>Rhabditoidea</taxon>
        <taxon>Rhabditidae</taxon>
        <taxon>Peloderinae</taxon>
        <taxon>Caenorhabditis</taxon>
    </lineage>
</organism>
<name>A0A6A5HGS4_CAERE</name>
<feature type="coiled-coil region" evidence="1">
    <location>
        <begin position="111"/>
        <end position="179"/>
    </location>
</feature>
<dbReference type="EMBL" id="WUAV01000002">
    <property type="protein sequence ID" value="KAF1765563.1"/>
    <property type="molecule type" value="Genomic_DNA"/>
</dbReference>
<dbReference type="CTD" id="9821895"/>
<proteinExistence type="predicted"/>
<evidence type="ECO:0000256" key="1">
    <source>
        <dbReference type="SAM" id="Coils"/>
    </source>
</evidence>
<evidence type="ECO:0000313" key="3">
    <source>
        <dbReference type="Proteomes" id="UP000483820"/>
    </source>
</evidence>
<sequence>MFGQCIPKTADPVDIEIKYTKLCLLVEKEQQEHEETKNKLVDKDVELNAATEFARIATEENRTLQYDRQMMFRNIAAIKDRNRVNAIEYNRTINSLREKLLDVDKDARAPLLELNAQKDAEICELENTIEEMRKHNPVLQELQIINELRTEHEKDKEEIKNLNEKMNKVRNREVESNERFHREIAEKDAWIQSLLHYQEPEVKEDFKENYQLDANESYQQHYHSTQNNLQEQQLYQRDVRCLNELNQDDEQLARNFGNQLCIDDAQFAGNNFHNIQ</sequence>
<keyword evidence="1" id="KW-0175">Coiled coil</keyword>
<dbReference type="RefSeq" id="XP_003117338.2">
    <property type="nucleotide sequence ID" value="XM_003117290.2"/>
</dbReference>
<dbReference type="KEGG" id="crq:GCK72_005515"/>
<reference evidence="2 3" key="1">
    <citation type="submission" date="2019-12" db="EMBL/GenBank/DDBJ databases">
        <title>Chromosome-level assembly of the Caenorhabditis remanei genome.</title>
        <authorList>
            <person name="Teterina A.A."/>
            <person name="Willis J.H."/>
            <person name="Phillips P.C."/>
        </authorList>
    </citation>
    <scope>NUCLEOTIDE SEQUENCE [LARGE SCALE GENOMIC DNA]</scope>
    <source>
        <strain evidence="2 3">PX506</strain>
        <tissue evidence="2">Whole organism</tissue>
    </source>
</reference>
<evidence type="ECO:0000313" key="2">
    <source>
        <dbReference type="EMBL" id="KAF1765563.1"/>
    </source>
</evidence>
<dbReference type="GeneID" id="9821895"/>
<dbReference type="AlphaFoldDB" id="A0A6A5HGS4"/>
<protein>
    <submittedName>
        <fullName evidence="2">Uncharacterized protein</fullName>
    </submittedName>
</protein>
<gene>
    <name evidence="2" type="ORF">GCK72_005515</name>
</gene>
<dbReference type="Proteomes" id="UP000483820">
    <property type="component" value="Chromosome II"/>
</dbReference>
<accession>A0A6A5HGS4</accession>
<comment type="caution">
    <text evidence="2">The sequence shown here is derived from an EMBL/GenBank/DDBJ whole genome shotgun (WGS) entry which is preliminary data.</text>
</comment>